<feature type="domain" description="BON" evidence="2">
    <location>
        <begin position="114"/>
        <end position="183"/>
    </location>
</feature>
<dbReference type="Pfam" id="PF04972">
    <property type="entry name" value="BON"/>
    <property type="match status" value="5"/>
</dbReference>
<dbReference type="EMBL" id="CP007145">
    <property type="protein sequence ID" value="AHJ97368.1"/>
    <property type="molecule type" value="Genomic_DNA"/>
</dbReference>
<dbReference type="PANTHER" id="PTHR34606:SF15">
    <property type="entry name" value="BON DOMAIN-CONTAINING PROTEIN"/>
    <property type="match status" value="1"/>
</dbReference>
<dbReference type="Proteomes" id="UP000019423">
    <property type="component" value="Chromosome"/>
</dbReference>
<name>W8EXR4_9BACT</name>
<dbReference type="PROSITE" id="PS50914">
    <property type="entry name" value="BON"/>
    <property type="match status" value="5"/>
</dbReference>
<dbReference type="PATRIC" id="fig|1227739.3.peg.1994"/>
<dbReference type="PANTHER" id="PTHR34606">
    <property type="entry name" value="BON DOMAIN-CONTAINING PROTEIN"/>
    <property type="match status" value="1"/>
</dbReference>
<dbReference type="InterPro" id="IPR051686">
    <property type="entry name" value="Lipoprotein_DolP"/>
</dbReference>
<sequence>MAATAGFVRRGTWGAFISSIQLVLIMPNAHLLSPPVPADSLADADITAAIEQLLSTKKGLVPDLITVATRQGIVQLSGSTDNLLARQRAEDIVQAVRGVRGLHSTLAVRPVVVAEAELQRDVAATLADDPATAHYHVSPTVSGGVVTLTGQVQSWAEKQLVLRVVQGVRGVRACLADQLTIKNGPILHSDEEITTQIRELLDWDIRVNGALVDVRTNDHVVHLSGTVGTAAEKDRLVAIANQTGATRVDARDLFVAYWALGKAIRREKFTLRTDEAIASAVRDTLRCNPRVRDTETLVQVHEGVVTLAGTVSNLRVRLEAEQDARHVVGVQQVHNLLKVRPARLVPDEDIRQTITAALARDPYVGQLPFGVQVHEGQVLLSGQAPGVLEQERAGDLAAGVSGVLDVNNRIQTDLTTPETTAPPIPTTPWPSASAPASSGRQPCTIRKSMCRSTTVGPH</sequence>
<protein>
    <recommendedName>
        <fullName evidence="2">BON domain-containing protein</fullName>
    </recommendedName>
</protein>
<dbReference type="HOGENOM" id="CLU_563572_0_0_10"/>
<dbReference type="Gene3D" id="3.30.1340.30">
    <property type="match status" value="3"/>
</dbReference>
<dbReference type="AlphaFoldDB" id="W8EXR4"/>
<keyword evidence="4" id="KW-1185">Reference proteome</keyword>
<feature type="region of interest" description="Disordered" evidence="1">
    <location>
        <begin position="414"/>
        <end position="458"/>
    </location>
</feature>
<evidence type="ECO:0000259" key="2">
    <source>
        <dbReference type="PROSITE" id="PS50914"/>
    </source>
</evidence>
<feature type="domain" description="BON" evidence="2">
    <location>
        <begin position="189"/>
        <end position="257"/>
    </location>
</feature>
<dbReference type="SMART" id="SM00749">
    <property type="entry name" value="BON"/>
    <property type="match status" value="4"/>
</dbReference>
<feature type="compositionally biased region" description="Low complexity" evidence="1">
    <location>
        <begin position="429"/>
        <end position="438"/>
    </location>
</feature>
<feature type="domain" description="BON" evidence="2">
    <location>
        <begin position="42"/>
        <end position="110"/>
    </location>
</feature>
<organism evidence="3 4">
    <name type="scientific">Hymenobacter swuensis DY53</name>
    <dbReference type="NCBI Taxonomy" id="1227739"/>
    <lineage>
        <taxon>Bacteria</taxon>
        <taxon>Pseudomonadati</taxon>
        <taxon>Bacteroidota</taxon>
        <taxon>Cytophagia</taxon>
        <taxon>Cytophagales</taxon>
        <taxon>Hymenobacteraceae</taxon>
        <taxon>Hymenobacter</taxon>
    </lineage>
</organism>
<dbReference type="eggNOG" id="COG2823">
    <property type="taxonomic scope" value="Bacteria"/>
</dbReference>
<evidence type="ECO:0000256" key="1">
    <source>
        <dbReference type="SAM" id="MobiDB-lite"/>
    </source>
</evidence>
<evidence type="ECO:0000313" key="4">
    <source>
        <dbReference type="Proteomes" id="UP000019423"/>
    </source>
</evidence>
<evidence type="ECO:0000313" key="3">
    <source>
        <dbReference type="EMBL" id="AHJ97368.1"/>
    </source>
</evidence>
<gene>
    <name evidence="3" type="ORF">Hsw_1773</name>
</gene>
<accession>W8EXR4</accession>
<dbReference type="STRING" id="1227739.Hsw_1773"/>
<feature type="domain" description="BON" evidence="2">
    <location>
        <begin position="273"/>
        <end position="341"/>
    </location>
</feature>
<proteinExistence type="predicted"/>
<dbReference type="InterPro" id="IPR014004">
    <property type="entry name" value="Transpt-assoc_nodulatn_dom_bac"/>
</dbReference>
<dbReference type="Gene3D" id="3.40.1520.20">
    <property type="match status" value="1"/>
</dbReference>
<feature type="domain" description="BON" evidence="2">
    <location>
        <begin position="346"/>
        <end position="414"/>
    </location>
</feature>
<dbReference type="KEGG" id="hsw:Hsw_1773"/>
<dbReference type="InterPro" id="IPR007055">
    <property type="entry name" value="BON_dom"/>
</dbReference>
<reference evidence="3 4" key="1">
    <citation type="submission" date="2014-01" db="EMBL/GenBank/DDBJ databases">
        <title>Complete genome sequence of ionizing-radiation resistance bacterium Hymenobacter swuensis DY53.</title>
        <authorList>
            <person name="Jung J.-H."/>
            <person name="Jeong S.-W."/>
            <person name="Joe M.-H."/>
            <person name="Cho y.-j."/>
            <person name="Kim M.-K."/>
            <person name="Lim S.-Y."/>
        </authorList>
    </citation>
    <scope>NUCLEOTIDE SEQUENCE [LARGE SCALE GENOMIC DNA]</scope>
    <source>
        <strain evidence="3 4">DY53</strain>
    </source>
</reference>